<keyword evidence="3" id="KW-1185">Reference proteome</keyword>
<reference evidence="2 3" key="1">
    <citation type="submission" date="2019-03" db="EMBL/GenBank/DDBJ databases">
        <title>Draft genome sequence of Xylaria hypoxylon DSM 108379, a ubiquitous saprotrophic-parasitic fungi on hardwood.</title>
        <authorList>
            <person name="Buettner E."/>
            <person name="Leonhardt S."/>
            <person name="Gebauer A.M."/>
            <person name="Liers C."/>
            <person name="Hofrichter M."/>
            <person name="Kellner H."/>
        </authorList>
    </citation>
    <scope>NUCLEOTIDE SEQUENCE [LARGE SCALE GENOMIC DNA]</scope>
    <source>
        <strain evidence="2 3">DSM 108379</strain>
    </source>
</reference>
<organism evidence="2 3">
    <name type="scientific">Xylaria hypoxylon</name>
    <dbReference type="NCBI Taxonomy" id="37992"/>
    <lineage>
        <taxon>Eukaryota</taxon>
        <taxon>Fungi</taxon>
        <taxon>Dikarya</taxon>
        <taxon>Ascomycota</taxon>
        <taxon>Pezizomycotina</taxon>
        <taxon>Sordariomycetes</taxon>
        <taxon>Xylariomycetidae</taxon>
        <taxon>Xylariales</taxon>
        <taxon>Xylariaceae</taxon>
        <taxon>Xylaria</taxon>
    </lineage>
</organism>
<dbReference type="Proteomes" id="UP000297716">
    <property type="component" value="Unassembled WGS sequence"/>
</dbReference>
<accession>A0A4Z0Z1Z2</accession>
<evidence type="ECO:0000256" key="1">
    <source>
        <dbReference type="SAM" id="MobiDB-lite"/>
    </source>
</evidence>
<dbReference type="AlphaFoldDB" id="A0A4Z0Z1Z2"/>
<proteinExistence type="predicted"/>
<name>A0A4Z0Z1Z2_9PEZI</name>
<protein>
    <submittedName>
        <fullName evidence="2">Uncharacterized protein</fullName>
    </submittedName>
</protein>
<comment type="caution">
    <text evidence="2">The sequence shown here is derived from an EMBL/GenBank/DDBJ whole genome shotgun (WGS) entry which is preliminary data.</text>
</comment>
<sequence length="100" mass="10775">MKRRRSLPTQLQDDASLGGGSLGDGGHEEPMVWGYYLLLACTGDFCGGGIPTKVPTYAGVKREKSNGKSKEVDAKLHNATYEYPLMGFVSKEAPVILLLS</sequence>
<evidence type="ECO:0000313" key="2">
    <source>
        <dbReference type="EMBL" id="TGJ85385.1"/>
    </source>
</evidence>
<gene>
    <name evidence="2" type="ORF">E0Z10_g3360</name>
</gene>
<dbReference type="EMBL" id="SKBN01000046">
    <property type="protein sequence ID" value="TGJ85385.1"/>
    <property type="molecule type" value="Genomic_DNA"/>
</dbReference>
<feature type="region of interest" description="Disordered" evidence="1">
    <location>
        <begin position="1"/>
        <end position="23"/>
    </location>
</feature>
<evidence type="ECO:0000313" key="3">
    <source>
        <dbReference type="Proteomes" id="UP000297716"/>
    </source>
</evidence>